<evidence type="ECO:0000313" key="2">
    <source>
        <dbReference type="EMBL" id="KAL2742082.1"/>
    </source>
</evidence>
<protein>
    <submittedName>
        <fullName evidence="2">Uncharacterized protein</fullName>
    </submittedName>
</protein>
<dbReference type="EMBL" id="JAYRBN010000058">
    <property type="protein sequence ID" value="KAL2742082.1"/>
    <property type="molecule type" value="Genomic_DNA"/>
</dbReference>
<accession>A0ABD2CAM7</accession>
<proteinExistence type="predicted"/>
<organism evidence="2 3">
    <name type="scientific">Vespula maculifrons</name>
    <name type="common">Eastern yellow jacket</name>
    <name type="synonym">Wasp</name>
    <dbReference type="NCBI Taxonomy" id="7453"/>
    <lineage>
        <taxon>Eukaryota</taxon>
        <taxon>Metazoa</taxon>
        <taxon>Ecdysozoa</taxon>
        <taxon>Arthropoda</taxon>
        <taxon>Hexapoda</taxon>
        <taxon>Insecta</taxon>
        <taxon>Pterygota</taxon>
        <taxon>Neoptera</taxon>
        <taxon>Endopterygota</taxon>
        <taxon>Hymenoptera</taxon>
        <taxon>Apocrita</taxon>
        <taxon>Aculeata</taxon>
        <taxon>Vespoidea</taxon>
        <taxon>Vespidae</taxon>
        <taxon>Vespinae</taxon>
        <taxon>Vespula</taxon>
    </lineage>
</organism>
<feature type="compositionally biased region" description="Basic and acidic residues" evidence="1">
    <location>
        <begin position="36"/>
        <end position="45"/>
    </location>
</feature>
<name>A0ABD2CAM7_VESMC</name>
<evidence type="ECO:0000313" key="3">
    <source>
        <dbReference type="Proteomes" id="UP001607303"/>
    </source>
</evidence>
<comment type="caution">
    <text evidence="2">The sequence shown here is derived from an EMBL/GenBank/DDBJ whole genome shotgun (WGS) entry which is preliminary data.</text>
</comment>
<gene>
    <name evidence="2" type="ORF">V1477_009711</name>
</gene>
<dbReference type="Proteomes" id="UP001607303">
    <property type="component" value="Unassembled WGS sequence"/>
</dbReference>
<dbReference type="AlphaFoldDB" id="A0ABD2CAM7"/>
<sequence>MGDAGQEKKVKKRKRERREPVGRAVGGTEDAEGREDDVGKEEANQKRKYASPRAEALRSSELYISETKLIVRLHSGNEFGEQIRQVIASLVYYSTFKLARICEEESLVLVVCSLVIGRLEK</sequence>
<feature type="region of interest" description="Disordered" evidence="1">
    <location>
        <begin position="1"/>
        <end position="52"/>
    </location>
</feature>
<evidence type="ECO:0000256" key="1">
    <source>
        <dbReference type="SAM" id="MobiDB-lite"/>
    </source>
</evidence>
<keyword evidence="3" id="KW-1185">Reference proteome</keyword>
<reference evidence="2 3" key="1">
    <citation type="journal article" date="2024" name="Ann. Entomol. Soc. Am.">
        <title>Genomic analyses of the southern and eastern yellowjacket wasps (Hymenoptera: Vespidae) reveal evolutionary signatures of social life.</title>
        <authorList>
            <person name="Catto M.A."/>
            <person name="Caine P.B."/>
            <person name="Orr S.E."/>
            <person name="Hunt B.G."/>
            <person name="Goodisman M.A.D."/>
        </authorList>
    </citation>
    <scope>NUCLEOTIDE SEQUENCE [LARGE SCALE GENOMIC DNA]</scope>
    <source>
        <strain evidence="2">232</strain>
        <tissue evidence="2">Head and thorax</tissue>
    </source>
</reference>